<evidence type="ECO:0000256" key="4">
    <source>
        <dbReference type="ARBA" id="ARBA00022643"/>
    </source>
</evidence>
<proteinExistence type="inferred from homology"/>
<dbReference type="Gene3D" id="3.20.20.70">
    <property type="entry name" value="Aldolase class I"/>
    <property type="match status" value="1"/>
</dbReference>
<dbReference type="AlphaFoldDB" id="A0A9J5WIT7"/>
<organism evidence="8 9">
    <name type="scientific">Solanum commersonii</name>
    <name type="common">Commerson's wild potato</name>
    <name type="synonym">Commerson's nightshade</name>
    <dbReference type="NCBI Taxonomy" id="4109"/>
    <lineage>
        <taxon>Eukaryota</taxon>
        <taxon>Viridiplantae</taxon>
        <taxon>Streptophyta</taxon>
        <taxon>Embryophyta</taxon>
        <taxon>Tracheophyta</taxon>
        <taxon>Spermatophyta</taxon>
        <taxon>Magnoliopsida</taxon>
        <taxon>eudicotyledons</taxon>
        <taxon>Gunneridae</taxon>
        <taxon>Pentapetalae</taxon>
        <taxon>asterids</taxon>
        <taxon>lamiids</taxon>
        <taxon>Solanales</taxon>
        <taxon>Solanaceae</taxon>
        <taxon>Solanoideae</taxon>
        <taxon>Solaneae</taxon>
        <taxon>Solanum</taxon>
    </lineage>
</organism>
<reference evidence="8 9" key="1">
    <citation type="submission" date="2020-09" db="EMBL/GenBank/DDBJ databases">
        <title>De no assembly of potato wild relative species, Solanum commersonii.</title>
        <authorList>
            <person name="Cho K."/>
        </authorList>
    </citation>
    <scope>NUCLEOTIDE SEQUENCE [LARGE SCALE GENOMIC DNA]</scope>
    <source>
        <strain evidence="8">LZ3.2</strain>
        <tissue evidence="8">Leaf</tissue>
    </source>
</reference>
<evidence type="ECO:0000256" key="2">
    <source>
        <dbReference type="ARBA" id="ARBA00005979"/>
    </source>
</evidence>
<name>A0A9J5WIT7_SOLCO</name>
<keyword evidence="6" id="KW-0472">Membrane</keyword>
<keyword evidence="6" id="KW-0812">Transmembrane</keyword>
<evidence type="ECO:0000256" key="6">
    <source>
        <dbReference type="SAM" id="Phobius"/>
    </source>
</evidence>
<accession>A0A9J5WIT7</accession>
<protein>
    <recommendedName>
        <fullName evidence="7">NADH:flavin oxidoreductase/NADH oxidase N-terminal domain-containing protein</fullName>
    </recommendedName>
</protein>
<dbReference type="Proteomes" id="UP000824120">
    <property type="component" value="Chromosome 11"/>
</dbReference>
<sequence length="145" mass="16927">MAESLNKYGIAYCHMVEPRMKIHLQKVECLDNLVPMRKAFRGTFIVAGGYDREDGNKVVDEGRAGLVAYGCMFIANPDLPRRFELDAPLNKYSREAFILLILMLAILTIHIYKIWYDDAEEALYWIPFFDVQRYGFVCYFICLHK</sequence>
<keyword evidence="4" id="KW-0288">FMN</keyword>
<evidence type="ECO:0000256" key="5">
    <source>
        <dbReference type="ARBA" id="ARBA00022857"/>
    </source>
</evidence>
<keyword evidence="5" id="KW-0521">NADP</keyword>
<dbReference type="SUPFAM" id="SSF51395">
    <property type="entry name" value="FMN-linked oxidoreductases"/>
    <property type="match status" value="1"/>
</dbReference>
<comment type="caution">
    <text evidence="8">The sequence shown here is derived from an EMBL/GenBank/DDBJ whole genome shotgun (WGS) entry which is preliminary data.</text>
</comment>
<dbReference type="PANTHER" id="PTHR22893:SF136">
    <property type="entry name" value="NADH:FLAVIN OXIDOREDUCTASE_NADH OXIDASE N-TERMINAL DOMAIN-CONTAINING PROTEIN"/>
    <property type="match status" value="1"/>
</dbReference>
<dbReference type="InterPro" id="IPR001155">
    <property type="entry name" value="OxRdtase_FMN_N"/>
</dbReference>
<dbReference type="InterPro" id="IPR045247">
    <property type="entry name" value="Oye-like"/>
</dbReference>
<dbReference type="EMBL" id="JACXVP010000011">
    <property type="protein sequence ID" value="KAG5575763.1"/>
    <property type="molecule type" value="Genomic_DNA"/>
</dbReference>
<evidence type="ECO:0000313" key="9">
    <source>
        <dbReference type="Proteomes" id="UP000824120"/>
    </source>
</evidence>
<dbReference type="GO" id="GO:0016491">
    <property type="term" value="F:oxidoreductase activity"/>
    <property type="evidence" value="ECO:0007669"/>
    <property type="project" value="InterPro"/>
</dbReference>
<keyword evidence="9" id="KW-1185">Reference proteome</keyword>
<dbReference type="Pfam" id="PF00724">
    <property type="entry name" value="Oxidored_FMN"/>
    <property type="match status" value="1"/>
</dbReference>
<dbReference type="PANTHER" id="PTHR22893">
    <property type="entry name" value="NADH OXIDOREDUCTASE-RELATED"/>
    <property type="match status" value="1"/>
</dbReference>
<evidence type="ECO:0000313" key="8">
    <source>
        <dbReference type="EMBL" id="KAG5575763.1"/>
    </source>
</evidence>
<feature type="transmembrane region" description="Helical" evidence="6">
    <location>
        <begin position="122"/>
        <end position="142"/>
    </location>
</feature>
<evidence type="ECO:0000256" key="1">
    <source>
        <dbReference type="ARBA" id="ARBA00001917"/>
    </source>
</evidence>
<evidence type="ECO:0000259" key="7">
    <source>
        <dbReference type="Pfam" id="PF00724"/>
    </source>
</evidence>
<comment type="cofactor">
    <cofactor evidence="1">
        <name>FMN</name>
        <dbReference type="ChEBI" id="CHEBI:58210"/>
    </cofactor>
</comment>
<evidence type="ECO:0000256" key="3">
    <source>
        <dbReference type="ARBA" id="ARBA00022630"/>
    </source>
</evidence>
<keyword evidence="6" id="KW-1133">Transmembrane helix</keyword>
<dbReference type="InterPro" id="IPR013785">
    <property type="entry name" value="Aldolase_TIM"/>
</dbReference>
<dbReference type="GO" id="GO:0010181">
    <property type="term" value="F:FMN binding"/>
    <property type="evidence" value="ECO:0007669"/>
    <property type="project" value="InterPro"/>
</dbReference>
<feature type="domain" description="NADH:flavin oxidoreductase/NADH oxidase N-terminal" evidence="7">
    <location>
        <begin position="10"/>
        <end position="88"/>
    </location>
</feature>
<feature type="transmembrane region" description="Helical" evidence="6">
    <location>
        <begin position="96"/>
        <end position="116"/>
    </location>
</feature>
<dbReference type="OrthoDB" id="1663137at2759"/>
<keyword evidence="3" id="KW-0285">Flavoprotein</keyword>
<comment type="similarity">
    <text evidence="2">Belongs to the NADH:flavin oxidoreductase/NADH oxidase family.</text>
</comment>
<gene>
    <name evidence="8" type="ORF">H5410_055897</name>
</gene>